<gene>
    <name evidence="6" type="ORF">Strain138_001595</name>
    <name evidence="7" type="ORF">Strain318_001594</name>
</gene>
<dbReference type="InterPro" id="IPR004090">
    <property type="entry name" value="Chemotax_Me-accpt_rcpt"/>
</dbReference>
<reference evidence="7" key="1">
    <citation type="submission" date="2023-07" db="EMBL/GenBank/DDBJ databases">
        <authorList>
            <person name="Haufschild T."/>
            <person name="Kallscheuer N."/>
            <person name="Hammer J."/>
            <person name="Kohn T."/>
            <person name="Kabuu M."/>
            <person name="Jogler M."/>
            <person name="Wohfarth N."/>
            <person name="Heuer A."/>
            <person name="Rohde M."/>
            <person name="van Teeseling M.C.F."/>
            <person name="Jogler C."/>
        </authorList>
    </citation>
    <scope>NUCLEOTIDE SEQUENCE</scope>
    <source>
        <strain evidence="6">Strain 138</strain>
        <strain evidence="7">Strain 318</strain>
    </source>
</reference>
<evidence type="ECO:0000256" key="3">
    <source>
        <dbReference type="PROSITE-ProRule" id="PRU00284"/>
    </source>
</evidence>
<keyword evidence="8" id="KW-1185">Reference proteome</keyword>
<dbReference type="Pfam" id="PF01590">
    <property type="entry name" value="GAF"/>
    <property type="match status" value="1"/>
</dbReference>
<evidence type="ECO:0000313" key="8">
    <source>
        <dbReference type="Proteomes" id="UP001229955"/>
    </source>
</evidence>
<evidence type="ECO:0000256" key="4">
    <source>
        <dbReference type="SAM" id="Phobius"/>
    </source>
</evidence>
<feature type="domain" description="Methyl-accepting transducer" evidence="5">
    <location>
        <begin position="403"/>
        <end position="639"/>
    </location>
</feature>
<dbReference type="SUPFAM" id="SSF55781">
    <property type="entry name" value="GAF domain-like"/>
    <property type="match status" value="1"/>
</dbReference>
<dbReference type="GO" id="GO:0007165">
    <property type="term" value="P:signal transduction"/>
    <property type="evidence" value="ECO:0007669"/>
    <property type="project" value="UniProtKB-KW"/>
</dbReference>
<dbReference type="Gene3D" id="3.30.450.40">
    <property type="match status" value="1"/>
</dbReference>
<dbReference type="RefSeq" id="WP_367885188.1">
    <property type="nucleotide sequence ID" value="NZ_CP130612.1"/>
</dbReference>
<feature type="transmembrane region" description="Helical" evidence="4">
    <location>
        <begin position="202"/>
        <end position="218"/>
    </location>
</feature>
<feature type="transmembrane region" description="Helical" evidence="4">
    <location>
        <begin position="57"/>
        <end position="90"/>
    </location>
</feature>
<evidence type="ECO:0000256" key="1">
    <source>
        <dbReference type="ARBA" id="ARBA00023224"/>
    </source>
</evidence>
<dbReference type="Pfam" id="PF00015">
    <property type="entry name" value="MCPsignal"/>
    <property type="match status" value="1"/>
</dbReference>
<feature type="transmembrane region" description="Helical" evidence="4">
    <location>
        <begin position="134"/>
        <end position="152"/>
    </location>
</feature>
<proteinExistence type="inferred from homology"/>
<keyword evidence="4" id="KW-0472">Membrane</keyword>
<dbReference type="Proteomes" id="UP001229955">
    <property type="component" value="Chromosome"/>
</dbReference>
<dbReference type="KEGG" id="pspc:Strain318_001594"/>
<dbReference type="GO" id="GO:0016020">
    <property type="term" value="C:membrane"/>
    <property type="evidence" value="ECO:0007669"/>
    <property type="project" value="InterPro"/>
</dbReference>
<dbReference type="PANTHER" id="PTHR32089:SF112">
    <property type="entry name" value="LYSOZYME-LIKE PROTEIN-RELATED"/>
    <property type="match status" value="1"/>
</dbReference>
<evidence type="ECO:0000313" key="6">
    <source>
        <dbReference type="EMBL" id="WKW12311.1"/>
    </source>
</evidence>
<evidence type="ECO:0000313" key="7">
    <source>
        <dbReference type="EMBL" id="WKW15218.1"/>
    </source>
</evidence>
<keyword evidence="4" id="KW-1133">Transmembrane helix</keyword>
<organism evidence="7 8">
    <name type="scientific">Pseudogemmatithrix spongiicola</name>
    <dbReference type="NCBI Taxonomy" id="3062599"/>
    <lineage>
        <taxon>Bacteria</taxon>
        <taxon>Pseudomonadati</taxon>
        <taxon>Gemmatimonadota</taxon>
        <taxon>Gemmatimonadia</taxon>
        <taxon>Gemmatimonadales</taxon>
        <taxon>Gemmatimonadaceae</taxon>
        <taxon>Pseudogemmatithrix</taxon>
    </lineage>
</organism>
<name>A0AA49K0I3_9BACT</name>
<dbReference type="AlphaFoldDB" id="A0AA49K0I3"/>
<dbReference type="EMBL" id="CP130612">
    <property type="protein sequence ID" value="WKW12311.1"/>
    <property type="molecule type" value="Genomic_DNA"/>
</dbReference>
<evidence type="ECO:0000259" key="5">
    <source>
        <dbReference type="PROSITE" id="PS50111"/>
    </source>
</evidence>
<protein>
    <submittedName>
        <fullName evidence="7">Methyl-accepting chemotaxis protein</fullName>
    </submittedName>
</protein>
<dbReference type="GO" id="GO:0004888">
    <property type="term" value="F:transmembrane signaling receptor activity"/>
    <property type="evidence" value="ECO:0007669"/>
    <property type="project" value="InterPro"/>
</dbReference>
<evidence type="ECO:0000256" key="2">
    <source>
        <dbReference type="ARBA" id="ARBA00029447"/>
    </source>
</evidence>
<dbReference type="InterPro" id="IPR029016">
    <property type="entry name" value="GAF-like_dom_sf"/>
</dbReference>
<accession>A0AA49Q4Z1</accession>
<dbReference type="SMART" id="SM00283">
    <property type="entry name" value="MA"/>
    <property type="match status" value="1"/>
</dbReference>
<comment type="similarity">
    <text evidence="2">Belongs to the methyl-accepting chemotaxis (MCP) protein family.</text>
</comment>
<feature type="transmembrane region" description="Helical" evidence="4">
    <location>
        <begin position="173"/>
        <end position="196"/>
    </location>
</feature>
<dbReference type="SUPFAM" id="SSF58104">
    <property type="entry name" value="Methyl-accepting chemotaxis protein (MCP) signaling domain"/>
    <property type="match status" value="1"/>
</dbReference>
<dbReference type="Gene3D" id="1.10.287.950">
    <property type="entry name" value="Methyl-accepting chemotaxis protein"/>
    <property type="match status" value="1"/>
</dbReference>
<dbReference type="PRINTS" id="PR00260">
    <property type="entry name" value="CHEMTRNSDUCR"/>
</dbReference>
<dbReference type="PROSITE" id="PS50111">
    <property type="entry name" value="CHEMOTAXIS_TRANSDUC_2"/>
    <property type="match status" value="1"/>
</dbReference>
<dbReference type="InterPro" id="IPR003018">
    <property type="entry name" value="GAF"/>
</dbReference>
<keyword evidence="1 3" id="KW-0807">Transducer</keyword>
<dbReference type="EMBL" id="CP130613">
    <property type="protein sequence ID" value="WKW15218.1"/>
    <property type="molecule type" value="Genomic_DNA"/>
</dbReference>
<sequence>MTNAIVVYRTTTPPLGTAAVLAACLLDPRWWEHPLLTLGLIVAATLARRFHLPVTKFTFVGVLGMVAVGGTLLAGPAAAALAVAVGVMLADGVLLGRGALPAWINASREALALLAAFGWYAWARGPMATGGEGLLGEAPAIVVFVVVHFALARTLQYLSLIVRDKLSPEERSLILRYEVIGLGASTFVLTAMLAAIHTLEPAGVALVAVMLGFAGLLLKRILEESIAAEELNTVLAMEAAVAADATVGSAIARLERMAYRLLEWKELRVLRWDGREATVIYRTGDGFLAVPEAAPRDGERLRSEALASREVLLLADANRDARVERSRADAASRAVAPLTFGDRLIGLLELDTPKRGAYGAKEGVLLKRVAQQLATTLHLMDLRAPLVATVERLTQEVATLTESARALRGGGDGVVRAVAEIERGLQEETEQLTQGLGSMRALAERTRAVATDAGAAHDGTRQASSVAAENRAAVEGALQQLLDAKGFTAESAARVTTLGATMREVTGFITVIRELAVQTNLLALNAAIEAARAGHEGRGFAVVAEEVRALADESGRAADDAQRALKGFEDQMQQTAQLMARGESLVGDAEARSAGSREALGRIVEGTAAAALNAARIAGSAEEQRRDVERMRERLTRLEAIVARNREGLASVSASVAGQADALRSLERATTELRDVVGALGVLTQRVTRTG</sequence>
<dbReference type="InterPro" id="IPR004089">
    <property type="entry name" value="MCPsignal_dom"/>
</dbReference>
<dbReference type="PANTHER" id="PTHR32089">
    <property type="entry name" value="METHYL-ACCEPTING CHEMOTAXIS PROTEIN MCPB"/>
    <property type="match status" value="1"/>
</dbReference>
<keyword evidence="4" id="KW-0812">Transmembrane</keyword>
<accession>A0AA49K0I3</accession>
<dbReference type="GO" id="GO:0006935">
    <property type="term" value="P:chemotaxis"/>
    <property type="evidence" value="ECO:0007669"/>
    <property type="project" value="InterPro"/>
</dbReference>